<geneLocation type="plasmid" evidence="1 2">
    <name>pCY360</name>
</geneLocation>
<dbReference type="Proteomes" id="UP000001299">
    <property type="component" value="Plasmid pCY360"/>
</dbReference>
<dbReference type="HOGENOM" id="CLU_1029268_0_0_9"/>
<sequence>MSDTTLLFEECNRLVEVERALVIGIDTLYNPESEQTEYDCQIAVVGETVLEESKLRECLKDAIGYLKYLGHSYNKKDGVLSMQNSRGDKIDVLSHAVIIDLDKKQMHSLGLSGEKFLCGLILSELYKKLGIVKDVELKELLLTKPPLSQLEKLHMILKECTQGCSIIHIDNAEVLNSLINSTPFIKVANIEPELVYLYQYYTIDKYGYLRPLPRRNDVNWDRIIDGSYLADLVFKVKNDKTCGLWKLSPMSGGIIKDVFSDLDSKSHFEE</sequence>
<name>E0S4B4_BUTPB</name>
<protein>
    <submittedName>
        <fullName evidence="1">Uncharacterized protein</fullName>
    </submittedName>
</protein>
<dbReference type="RefSeq" id="WP_013282895.1">
    <property type="nucleotide sequence ID" value="NC_014389.1"/>
</dbReference>
<dbReference type="EMBL" id="CP001812">
    <property type="protein sequence ID" value="ADL36246.1"/>
    <property type="molecule type" value="Genomic_DNA"/>
</dbReference>
<dbReference type="KEGG" id="bpb:bpr_II309"/>
<keyword evidence="1" id="KW-0614">Plasmid</keyword>
<dbReference type="AlphaFoldDB" id="E0S4B4"/>
<reference evidence="1 2" key="1">
    <citation type="journal article" date="2010" name="PLoS ONE">
        <title>The glycobiome of the rumen bacterium Butyrivibrio proteoclasticus B316(T) highlights adaptation to a polysaccharide-rich environment.</title>
        <authorList>
            <person name="Kelly W.J."/>
            <person name="Leahy S.C."/>
            <person name="Altermann E."/>
            <person name="Yeoman C.J."/>
            <person name="Dunne J.C."/>
            <person name="Kong Z."/>
            <person name="Pacheco D.M."/>
            <person name="Li D."/>
            <person name="Noel S.J."/>
            <person name="Moon C.D."/>
            <person name="Cookson A.L."/>
            <person name="Attwood G.T."/>
        </authorList>
    </citation>
    <scope>NUCLEOTIDE SEQUENCE [LARGE SCALE GENOMIC DNA]</scope>
    <source>
        <strain evidence="2">ATCC 51982 / DSM 14932 / B316</strain>
        <plasmid evidence="2">Plasmid pCY360</plasmid>
    </source>
</reference>
<gene>
    <name evidence="1" type="ordered locus">bpr_II309</name>
</gene>
<proteinExistence type="predicted"/>
<keyword evidence="2" id="KW-1185">Reference proteome</keyword>
<accession>E0S4B4</accession>
<evidence type="ECO:0000313" key="2">
    <source>
        <dbReference type="Proteomes" id="UP000001299"/>
    </source>
</evidence>
<evidence type="ECO:0000313" key="1">
    <source>
        <dbReference type="EMBL" id="ADL36246.1"/>
    </source>
</evidence>
<organism evidence="1 2">
    <name type="scientific">Butyrivibrio proteoclasticus (strain ATCC 51982 / DSM 14932 / B316)</name>
    <name type="common">Clostridium proteoclasticum</name>
    <dbReference type="NCBI Taxonomy" id="515622"/>
    <lineage>
        <taxon>Bacteria</taxon>
        <taxon>Bacillati</taxon>
        <taxon>Bacillota</taxon>
        <taxon>Clostridia</taxon>
        <taxon>Lachnospirales</taxon>
        <taxon>Lachnospiraceae</taxon>
        <taxon>Butyrivibrio</taxon>
    </lineage>
</organism>